<evidence type="ECO:0008006" key="6">
    <source>
        <dbReference type="Google" id="ProtNLM"/>
    </source>
</evidence>
<evidence type="ECO:0000313" key="5">
    <source>
        <dbReference type="Proteomes" id="UP000002149"/>
    </source>
</evidence>
<dbReference type="KEGG" id="cne:CNH03540"/>
<feature type="compositionally biased region" description="Low complexity" evidence="1">
    <location>
        <begin position="9"/>
        <end position="19"/>
    </location>
</feature>
<reference evidence="4 5" key="1">
    <citation type="journal article" date="2005" name="Science">
        <title>The genome of the basidiomycetous yeast and human pathogen Cryptococcus neoformans.</title>
        <authorList>
            <person name="Loftus B.J."/>
            <person name="Fung E."/>
            <person name="Roncaglia P."/>
            <person name="Rowley D."/>
            <person name="Amedeo P."/>
            <person name="Bruno D."/>
            <person name="Vamathevan J."/>
            <person name="Miranda M."/>
            <person name="Anderson I.J."/>
            <person name="Fraser J.A."/>
            <person name="Allen J.E."/>
            <person name="Bosdet I.E."/>
            <person name="Brent M.R."/>
            <person name="Chiu R."/>
            <person name="Doering T.L."/>
            <person name="Donlin M.J."/>
            <person name="D'Souza C.A."/>
            <person name="Fox D.S."/>
            <person name="Grinberg V."/>
            <person name="Fu J."/>
            <person name="Fukushima M."/>
            <person name="Haas B.J."/>
            <person name="Huang J.C."/>
            <person name="Janbon G."/>
            <person name="Jones S.J."/>
            <person name="Koo H.L."/>
            <person name="Krzywinski M.I."/>
            <person name="Kwon-Chung J.K."/>
            <person name="Lengeler K.B."/>
            <person name="Maiti R."/>
            <person name="Marra M.A."/>
            <person name="Marra R.E."/>
            <person name="Mathewson C.A."/>
            <person name="Mitchell T.G."/>
            <person name="Pertea M."/>
            <person name="Riggs F.R."/>
            <person name="Salzberg S.L."/>
            <person name="Schein J.E."/>
            <person name="Shvartsbeyn A."/>
            <person name="Shin H."/>
            <person name="Shumway M."/>
            <person name="Specht C.A."/>
            <person name="Suh B.B."/>
            <person name="Tenney A."/>
            <person name="Utterback T.R."/>
            <person name="Wickes B.L."/>
            <person name="Wortman J.R."/>
            <person name="Wye N.H."/>
            <person name="Kronstad J.W."/>
            <person name="Lodge J.K."/>
            <person name="Heitman J."/>
            <person name="Davis R.W."/>
            <person name="Fraser C.M."/>
            <person name="Hyman R.W."/>
        </authorList>
    </citation>
    <scope>NUCLEOTIDE SEQUENCE [LARGE SCALE GENOMIC DNA]</scope>
    <source>
        <strain evidence="5">JEC21 / ATCC MYA-565</strain>
    </source>
</reference>
<sequence length="277" mass="31650">MLEILERFSTNTTSITTNSRAPETRHLAKEPDSFSGNPTELENFLTSCVLYMDCYPGTFNSDKAKINFIISHCRHKVMKSLRPLMNRAQQPELLQNYEEFLKYLRRHWGDPDEKWNAKREIRNRQERRYLSGYKDPGGLTNITLRFFKPNLPAHVQPMDAGIISAFKSRYRAKVIPFALANYEDGVPPHLCYKVDIKSAMEMADDSWNEITGETVENCWKKVLHVLNLGPASLRKNSQYGAPTTAQRSKATASSIATIMYASSIVNGIAKITPRDFH</sequence>
<protein>
    <recommendedName>
        <fullName evidence="6">DDE-1 domain-containing protein</fullName>
    </recommendedName>
</protein>
<dbReference type="InParanoid" id="Q5KD73"/>
<feature type="domain" description="DDE-1" evidence="2">
    <location>
        <begin position="138"/>
        <end position="219"/>
    </location>
</feature>
<evidence type="ECO:0000259" key="3">
    <source>
        <dbReference type="Pfam" id="PF16297"/>
    </source>
</evidence>
<proteinExistence type="predicted"/>
<dbReference type="Pfam" id="PF03184">
    <property type="entry name" value="DDE_1"/>
    <property type="match status" value="1"/>
</dbReference>
<feature type="compositionally biased region" description="Basic and acidic residues" evidence="1">
    <location>
        <begin position="22"/>
        <end position="32"/>
    </location>
</feature>
<organism evidence="4 5">
    <name type="scientific">Cryptococcus deneoformans (strain JEC21 / ATCC MYA-565)</name>
    <name type="common">Cryptococcus neoformans var. neoformans serotype D</name>
    <dbReference type="NCBI Taxonomy" id="214684"/>
    <lineage>
        <taxon>Eukaryota</taxon>
        <taxon>Fungi</taxon>
        <taxon>Dikarya</taxon>
        <taxon>Basidiomycota</taxon>
        <taxon>Agaricomycotina</taxon>
        <taxon>Tremellomycetes</taxon>
        <taxon>Tremellales</taxon>
        <taxon>Cryptococcaceae</taxon>
        <taxon>Cryptococcus</taxon>
        <taxon>Cryptococcus neoformans species complex</taxon>
    </lineage>
</organism>
<dbReference type="VEuPathDB" id="FungiDB:CNH03540"/>
<dbReference type="Proteomes" id="UP000002149">
    <property type="component" value="Chromosome 8"/>
</dbReference>
<dbReference type="GeneID" id="3259124"/>
<dbReference type="HOGENOM" id="CLU_844729_0_0_1"/>
<dbReference type="EMBL" id="AE017348">
    <property type="protein sequence ID" value="AAW45211.2"/>
    <property type="molecule type" value="Genomic_DNA"/>
</dbReference>
<feature type="region of interest" description="Disordered" evidence="1">
    <location>
        <begin position="8"/>
        <end position="36"/>
    </location>
</feature>
<name>Q5KD73_CRYD1</name>
<dbReference type="eggNOG" id="KOG3105">
    <property type="taxonomic scope" value="Eukaryota"/>
</dbReference>
<dbReference type="InterPro" id="IPR004875">
    <property type="entry name" value="DDE_SF_endonuclease_dom"/>
</dbReference>
<gene>
    <name evidence="4" type="ordered locus">CNH03540</name>
</gene>
<dbReference type="PaxDb" id="214684-Q5KD73"/>
<keyword evidence="5" id="KW-1185">Reference proteome</keyword>
<dbReference type="OrthoDB" id="162969at2759"/>
<dbReference type="Pfam" id="PF16297">
    <property type="entry name" value="DUF4939"/>
    <property type="match status" value="1"/>
</dbReference>
<accession>Q55LN6</accession>
<dbReference type="AlphaFoldDB" id="Q5KD73"/>
<dbReference type="RefSeq" id="XP_024513406.1">
    <property type="nucleotide sequence ID" value="XM_024657739.1"/>
</dbReference>
<evidence type="ECO:0000259" key="2">
    <source>
        <dbReference type="Pfam" id="PF03184"/>
    </source>
</evidence>
<evidence type="ECO:0000256" key="1">
    <source>
        <dbReference type="SAM" id="MobiDB-lite"/>
    </source>
</evidence>
<accession>Q5KD73</accession>
<evidence type="ECO:0000313" key="4">
    <source>
        <dbReference type="EMBL" id="AAW45211.2"/>
    </source>
</evidence>
<feature type="domain" description="DUF4939" evidence="3">
    <location>
        <begin position="31"/>
        <end position="112"/>
    </location>
</feature>
<dbReference type="GO" id="GO:0003676">
    <property type="term" value="F:nucleic acid binding"/>
    <property type="evidence" value="ECO:0007669"/>
    <property type="project" value="InterPro"/>
</dbReference>
<dbReference type="InterPro" id="IPR032549">
    <property type="entry name" value="DUF4939"/>
</dbReference>